<dbReference type="PANTHER" id="PTHR36452">
    <property type="entry name" value="CHROMOSOME 12, WHOLE GENOME SHOTGUN SEQUENCE"/>
    <property type="match status" value="1"/>
</dbReference>
<dbReference type="Pfam" id="PF09365">
    <property type="entry name" value="DUF2461"/>
    <property type="match status" value="1"/>
</dbReference>
<dbReference type="STRING" id="1079859.SAMN04515674_1216"/>
<evidence type="ECO:0000313" key="2">
    <source>
        <dbReference type="Proteomes" id="UP000199306"/>
    </source>
</evidence>
<evidence type="ECO:0000313" key="1">
    <source>
        <dbReference type="EMBL" id="SFQ46792.1"/>
    </source>
</evidence>
<dbReference type="InterPro" id="IPR015996">
    <property type="entry name" value="UCP028451"/>
</dbReference>
<dbReference type="InterPro" id="IPR012808">
    <property type="entry name" value="CHP02453"/>
</dbReference>
<dbReference type="PANTHER" id="PTHR36452:SF1">
    <property type="entry name" value="DUF2461 DOMAIN-CONTAINING PROTEIN"/>
    <property type="match status" value="1"/>
</dbReference>
<dbReference type="RefSeq" id="WP_229633026.1">
    <property type="nucleotide sequence ID" value="NZ_FOXH01000021.1"/>
</dbReference>
<dbReference type="AlphaFoldDB" id="A0A1I5YRL1"/>
<dbReference type="NCBIfam" id="TIGR02453">
    <property type="entry name" value="TIGR02453 family protein"/>
    <property type="match status" value="1"/>
</dbReference>
<dbReference type="PIRSF" id="PIRSF028451">
    <property type="entry name" value="UCP028451"/>
    <property type="match status" value="1"/>
</dbReference>
<accession>A0A1I5YRL1</accession>
<organism evidence="1 2">
    <name type="scientific">Pseudarcicella hirudinis</name>
    <dbReference type="NCBI Taxonomy" id="1079859"/>
    <lineage>
        <taxon>Bacteria</taxon>
        <taxon>Pseudomonadati</taxon>
        <taxon>Bacteroidota</taxon>
        <taxon>Cytophagia</taxon>
        <taxon>Cytophagales</taxon>
        <taxon>Flectobacillaceae</taxon>
        <taxon>Pseudarcicella</taxon>
    </lineage>
</organism>
<gene>
    <name evidence="1" type="ORF">SAMN04515674_1216</name>
</gene>
<reference evidence="1 2" key="1">
    <citation type="submission" date="2016-10" db="EMBL/GenBank/DDBJ databases">
        <authorList>
            <person name="de Groot N.N."/>
        </authorList>
    </citation>
    <scope>NUCLEOTIDE SEQUENCE [LARGE SCALE GENOMIC DNA]</scope>
    <source>
        <strain evidence="2">E92,LMG 26720,CCM 7988</strain>
    </source>
</reference>
<sequence>MPITNATLEFLKQLKEHNTREWFNANKKRYESIKKDFELTIQDLIHSIGEFEDLSGVEVKHCNYRIARDVRFSSDKSPYKSWFSASFSQGGRKANRMDYYLHIQPGGGSFIGGGMYNATGEQLAKLRQEIDYNAAELKGIIYKPSFTNIFGEAEGASLKTTPKGYAKDHPEIELLRKTQLFFWHKFTDEEIIAADFVENVTNCCRELKPFLDFLNYIFFDENEPEVKL</sequence>
<dbReference type="EMBL" id="FOXH01000021">
    <property type="protein sequence ID" value="SFQ46792.1"/>
    <property type="molecule type" value="Genomic_DNA"/>
</dbReference>
<dbReference type="Proteomes" id="UP000199306">
    <property type="component" value="Unassembled WGS sequence"/>
</dbReference>
<keyword evidence="2" id="KW-1185">Reference proteome</keyword>
<name>A0A1I5YRL1_9BACT</name>
<protein>
    <submittedName>
        <fullName evidence="1">TIGR02453 family protein</fullName>
    </submittedName>
</protein>
<proteinExistence type="predicted"/>